<dbReference type="GO" id="GO:0008237">
    <property type="term" value="F:metallopeptidase activity"/>
    <property type="evidence" value="ECO:0007669"/>
    <property type="project" value="InterPro"/>
</dbReference>
<accession>B8ATB9</accession>
<reference evidence="12 13" key="1">
    <citation type="journal article" date="2005" name="PLoS Biol.">
        <title>The genomes of Oryza sativa: a history of duplications.</title>
        <authorList>
            <person name="Yu J."/>
            <person name="Wang J."/>
            <person name="Lin W."/>
            <person name="Li S."/>
            <person name="Li H."/>
            <person name="Zhou J."/>
            <person name="Ni P."/>
            <person name="Dong W."/>
            <person name="Hu S."/>
            <person name="Zeng C."/>
            <person name="Zhang J."/>
            <person name="Zhang Y."/>
            <person name="Li R."/>
            <person name="Xu Z."/>
            <person name="Li S."/>
            <person name="Li X."/>
            <person name="Zheng H."/>
            <person name="Cong L."/>
            <person name="Lin L."/>
            <person name="Yin J."/>
            <person name="Geng J."/>
            <person name="Li G."/>
            <person name="Shi J."/>
            <person name="Liu J."/>
            <person name="Lv H."/>
            <person name="Li J."/>
            <person name="Wang J."/>
            <person name="Deng Y."/>
            <person name="Ran L."/>
            <person name="Shi X."/>
            <person name="Wang X."/>
            <person name="Wu Q."/>
            <person name="Li C."/>
            <person name="Ren X."/>
            <person name="Wang J."/>
            <person name="Wang X."/>
            <person name="Li D."/>
            <person name="Liu D."/>
            <person name="Zhang X."/>
            <person name="Ji Z."/>
            <person name="Zhao W."/>
            <person name="Sun Y."/>
            <person name="Zhang Z."/>
            <person name="Bao J."/>
            <person name="Han Y."/>
            <person name="Dong L."/>
            <person name="Ji J."/>
            <person name="Chen P."/>
            <person name="Wu S."/>
            <person name="Liu J."/>
            <person name="Xiao Y."/>
            <person name="Bu D."/>
            <person name="Tan J."/>
            <person name="Yang L."/>
            <person name="Ye C."/>
            <person name="Zhang J."/>
            <person name="Xu J."/>
            <person name="Zhou Y."/>
            <person name="Yu Y."/>
            <person name="Zhang B."/>
            <person name="Zhuang S."/>
            <person name="Wei H."/>
            <person name="Liu B."/>
            <person name="Lei M."/>
            <person name="Yu H."/>
            <person name="Li Y."/>
            <person name="Xu H."/>
            <person name="Wei S."/>
            <person name="He X."/>
            <person name="Fang L."/>
            <person name="Zhang Z."/>
            <person name="Zhang Y."/>
            <person name="Huang X."/>
            <person name="Su Z."/>
            <person name="Tong W."/>
            <person name="Li J."/>
            <person name="Tong Z."/>
            <person name="Li S."/>
            <person name="Ye J."/>
            <person name="Wang L."/>
            <person name="Fang L."/>
            <person name="Lei T."/>
            <person name="Chen C."/>
            <person name="Chen H."/>
            <person name="Xu Z."/>
            <person name="Li H."/>
            <person name="Huang H."/>
            <person name="Zhang F."/>
            <person name="Xu H."/>
            <person name="Li N."/>
            <person name="Zhao C."/>
            <person name="Li S."/>
            <person name="Dong L."/>
            <person name="Huang Y."/>
            <person name="Li L."/>
            <person name="Xi Y."/>
            <person name="Qi Q."/>
            <person name="Li W."/>
            <person name="Zhang B."/>
            <person name="Hu W."/>
            <person name="Zhang Y."/>
            <person name="Tian X."/>
            <person name="Jiao Y."/>
            <person name="Liang X."/>
            <person name="Jin J."/>
            <person name="Gao L."/>
            <person name="Zheng W."/>
            <person name="Hao B."/>
            <person name="Liu S."/>
            <person name="Wang W."/>
            <person name="Yuan L."/>
            <person name="Cao M."/>
            <person name="McDermott J."/>
            <person name="Samudrala R."/>
            <person name="Wang J."/>
            <person name="Wong G.K."/>
            <person name="Yang H."/>
        </authorList>
    </citation>
    <scope>NUCLEOTIDE SEQUENCE [LARGE SCALE GENOMIC DNA]</scope>
    <source>
        <strain evidence="13">cv. 93-11</strain>
    </source>
</reference>
<keyword evidence="11" id="KW-0812">Transmembrane</keyword>
<evidence type="ECO:0000256" key="7">
    <source>
        <dbReference type="ARBA" id="ARBA00023146"/>
    </source>
</evidence>
<dbReference type="Pfam" id="PF00579">
    <property type="entry name" value="tRNA-synt_1b"/>
    <property type="match status" value="1"/>
</dbReference>
<evidence type="ECO:0000256" key="5">
    <source>
        <dbReference type="ARBA" id="ARBA00022840"/>
    </source>
</evidence>
<dbReference type="InterPro" id="IPR014729">
    <property type="entry name" value="Rossmann-like_a/b/a_fold"/>
</dbReference>
<dbReference type="GO" id="GO:0004830">
    <property type="term" value="F:tryptophan-tRNA ligase activity"/>
    <property type="evidence" value="ECO:0007669"/>
    <property type="project" value="UniProtKB-EC"/>
</dbReference>
<dbReference type="Proteomes" id="UP000007015">
    <property type="component" value="Chromosome 4"/>
</dbReference>
<feature type="compositionally biased region" description="Basic and acidic residues" evidence="10">
    <location>
        <begin position="610"/>
        <end position="625"/>
    </location>
</feature>
<evidence type="ECO:0000256" key="2">
    <source>
        <dbReference type="ARBA" id="ARBA00013161"/>
    </source>
</evidence>
<dbReference type="CDD" id="cd06158">
    <property type="entry name" value="S2P-M50_like_1"/>
    <property type="match status" value="1"/>
</dbReference>
<dbReference type="GO" id="GO:0005524">
    <property type="term" value="F:ATP binding"/>
    <property type="evidence" value="ECO:0007669"/>
    <property type="project" value="UniProtKB-KW"/>
</dbReference>
<evidence type="ECO:0000313" key="13">
    <source>
        <dbReference type="Proteomes" id="UP000007015"/>
    </source>
</evidence>
<dbReference type="PANTHER" id="PTHR43766:SF1">
    <property type="entry name" value="TRYPTOPHAN--TRNA LIGASE, MITOCHONDRIAL"/>
    <property type="match status" value="1"/>
</dbReference>
<keyword evidence="7" id="KW-0030">Aminoacyl-tRNA synthetase</keyword>
<dbReference type="EMBL" id="CM000129">
    <property type="protein sequence ID" value="EEC77856.1"/>
    <property type="molecule type" value="Genomic_DNA"/>
</dbReference>
<keyword evidence="11" id="KW-1133">Transmembrane helix</keyword>
<dbReference type="PRINTS" id="PR01039">
    <property type="entry name" value="TRNASYNTHTRP"/>
</dbReference>
<feature type="region of interest" description="Disordered" evidence="10">
    <location>
        <begin position="713"/>
        <end position="778"/>
    </location>
</feature>
<evidence type="ECO:0000256" key="6">
    <source>
        <dbReference type="ARBA" id="ARBA00022917"/>
    </source>
</evidence>
<feature type="compositionally biased region" description="Basic and acidic residues" evidence="10">
    <location>
        <begin position="718"/>
        <end position="767"/>
    </location>
</feature>
<name>B8ATB9_ORYSI</name>
<feature type="region of interest" description="Disordered" evidence="10">
    <location>
        <begin position="606"/>
        <end position="640"/>
    </location>
</feature>
<dbReference type="Gene3D" id="3.40.50.620">
    <property type="entry name" value="HUPs"/>
    <property type="match status" value="1"/>
</dbReference>
<gene>
    <name evidence="12" type="ORF">OsI_17112</name>
</gene>
<feature type="transmembrane region" description="Helical" evidence="11">
    <location>
        <begin position="54"/>
        <end position="80"/>
    </location>
</feature>
<feature type="region of interest" description="Disordered" evidence="10">
    <location>
        <begin position="794"/>
        <end position="879"/>
    </location>
</feature>
<dbReference type="HOGENOM" id="CLU_327445_0_0_1"/>
<comment type="similarity">
    <text evidence="1">Belongs to the class-I aminoacyl-tRNA synthetase family.</text>
</comment>
<dbReference type="EC" id="6.1.1.2" evidence="2"/>
<feature type="transmembrane region" description="Helical" evidence="11">
    <location>
        <begin position="12"/>
        <end position="34"/>
    </location>
</feature>
<evidence type="ECO:0000256" key="10">
    <source>
        <dbReference type="SAM" id="MobiDB-lite"/>
    </source>
</evidence>
<feature type="compositionally biased region" description="Acidic residues" evidence="10">
    <location>
        <begin position="846"/>
        <end position="856"/>
    </location>
</feature>
<dbReference type="FunFam" id="1.10.240.10:FF:000005">
    <property type="entry name" value="Tryptophan--tRNA ligase"/>
    <property type="match status" value="1"/>
</dbReference>
<dbReference type="InterPro" id="IPR050203">
    <property type="entry name" value="Trp-tRNA_synthetase"/>
</dbReference>
<dbReference type="SUPFAM" id="SSF52374">
    <property type="entry name" value="Nucleotidylyl transferase"/>
    <property type="match status" value="1"/>
</dbReference>
<dbReference type="GO" id="GO:0006436">
    <property type="term" value="P:tryptophanyl-tRNA aminoacylation"/>
    <property type="evidence" value="ECO:0007669"/>
    <property type="project" value="InterPro"/>
</dbReference>
<feature type="compositionally biased region" description="Basic and acidic residues" evidence="10">
    <location>
        <begin position="794"/>
        <end position="831"/>
    </location>
</feature>
<feature type="transmembrane region" description="Helical" evidence="11">
    <location>
        <begin position="92"/>
        <end position="111"/>
    </location>
</feature>
<proteinExistence type="inferred from homology"/>
<dbReference type="InterPro" id="IPR002306">
    <property type="entry name" value="Trp-tRNA-ligase"/>
</dbReference>
<dbReference type="PANTHER" id="PTHR43766">
    <property type="entry name" value="TRYPTOPHAN--TRNA LIGASE, MITOCHONDRIAL"/>
    <property type="match status" value="1"/>
</dbReference>
<keyword evidence="5" id="KW-0067">ATP-binding</keyword>
<feature type="compositionally biased region" description="Low complexity" evidence="10">
    <location>
        <begin position="626"/>
        <end position="637"/>
    </location>
</feature>
<keyword evidence="13" id="KW-1185">Reference proteome</keyword>
<organism evidence="12 13">
    <name type="scientific">Oryza sativa subsp. indica</name>
    <name type="common">Rice</name>
    <dbReference type="NCBI Taxonomy" id="39946"/>
    <lineage>
        <taxon>Eukaryota</taxon>
        <taxon>Viridiplantae</taxon>
        <taxon>Streptophyta</taxon>
        <taxon>Embryophyta</taxon>
        <taxon>Tracheophyta</taxon>
        <taxon>Spermatophyta</taxon>
        <taxon>Magnoliopsida</taxon>
        <taxon>Liliopsida</taxon>
        <taxon>Poales</taxon>
        <taxon>Poaceae</taxon>
        <taxon>BOP clade</taxon>
        <taxon>Oryzoideae</taxon>
        <taxon>Oryzeae</taxon>
        <taxon>Oryzinae</taxon>
        <taxon>Oryza</taxon>
        <taxon>Oryza sativa</taxon>
    </lineage>
</organism>
<feature type="transmembrane region" description="Helical" evidence="11">
    <location>
        <begin position="131"/>
        <end position="152"/>
    </location>
</feature>
<evidence type="ECO:0000256" key="3">
    <source>
        <dbReference type="ARBA" id="ARBA00022598"/>
    </source>
</evidence>
<dbReference type="InterPro" id="IPR002305">
    <property type="entry name" value="aa-tRNA-synth_Ic"/>
</dbReference>
<keyword evidence="3" id="KW-0436">Ligase</keyword>
<comment type="catalytic activity">
    <reaction evidence="9">
        <text>tRNA(Trp) + L-tryptophan + ATP = L-tryptophyl-tRNA(Trp) + AMP + diphosphate + H(+)</text>
        <dbReference type="Rhea" id="RHEA:24080"/>
        <dbReference type="Rhea" id="RHEA-COMP:9671"/>
        <dbReference type="Rhea" id="RHEA-COMP:9705"/>
        <dbReference type="ChEBI" id="CHEBI:15378"/>
        <dbReference type="ChEBI" id="CHEBI:30616"/>
        <dbReference type="ChEBI" id="CHEBI:33019"/>
        <dbReference type="ChEBI" id="CHEBI:57912"/>
        <dbReference type="ChEBI" id="CHEBI:78442"/>
        <dbReference type="ChEBI" id="CHEBI:78535"/>
        <dbReference type="ChEBI" id="CHEBI:456215"/>
        <dbReference type="EC" id="6.1.1.2"/>
    </reaction>
</comment>
<evidence type="ECO:0000256" key="8">
    <source>
        <dbReference type="ARBA" id="ARBA00030268"/>
    </source>
</evidence>
<dbReference type="AlphaFoldDB" id="B8ATB9"/>
<evidence type="ECO:0000256" key="9">
    <source>
        <dbReference type="ARBA" id="ARBA00049929"/>
    </source>
</evidence>
<keyword evidence="4" id="KW-0547">Nucleotide-binding</keyword>
<dbReference type="InterPro" id="IPR044537">
    <property type="entry name" value="Rip2-like"/>
</dbReference>
<dbReference type="Gene3D" id="1.10.240.10">
    <property type="entry name" value="Tyrosyl-Transfer RNA Synthetase"/>
    <property type="match status" value="1"/>
</dbReference>
<evidence type="ECO:0000256" key="4">
    <source>
        <dbReference type="ARBA" id="ARBA00022741"/>
    </source>
</evidence>
<evidence type="ECO:0000256" key="1">
    <source>
        <dbReference type="ARBA" id="ARBA00005594"/>
    </source>
</evidence>
<evidence type="ECO:0000256" key="11">
    <source>
        <dbReference type="SAM" id="Phobius"/>
    </source>
</evidence>
<keyword evidence="11" id="KW-0472">Membrane</keyword>
<dbReference type="STRING" id="39946.B8ATB9"/>
<evidence type="ECO:0000313" key="12">
    <source>
        <dbReference type="EMBL" id="EEC77856.1"/>
    </source>
</evidence>
<dbReference type="Gramene" id="BGIOSGA016987-TA">
    <property type="protein sequence ID" value="BGIOSGA016987-PA"/>
    <property type="gene ID" value="BGIOSGA016987"/>
</dbReference>
<keyword evidence="6" id="KW-0648">Protein biosynthesis</keyword>
<protein>
    <recommendedName>
        <fullName evidence="2">tryptophan--tRNA ligase</fullName>
        <ecNumber evidence="2">6.1.1.2</ecNumber>
    </recommendedName>
    <alternativeName>
        <fullName evidence="8">Tryptophanyl-tRNA synthetase</fullName>
    </alternativeName>
</protein>
<dbReference type="NCBIfam" id="TIGR00233">
    <property type="entry name" value="trpS"/>
    <property type="match status" value="1"/>
</dbReference>
<dbReference type="GO" id="GO:0005829">
    <property type="term" value="C:cytosol"/>
    <property type="evidence" value="ECO:0007669"/>
    <property type="project" value="TreeGrafter"/>
</dbReference>
<sequence length="879" mass="97035">MGRITLNPLKHIDPVGTILMPLLLYFATSGTFLFGYAKPVPVNFGHLRNPKRDMIWVALAGPASNFVQAVLWAVLLVMLVGFGVDERFFMEMARAGVLVNLVMWAFNLFPLPPLDGGRILVGLLPWRQASWLSRIEPYGFFIVLALVVAGIVGTRSTVEIAASWLPAGLDPEHVTFYRQSDIPEIPELNWLLSCVTGKGLLNRAHAYKASQDKNEAAGRELDDGVTAGLFMYPVLMAADILAFKAHKVPVGRDQVQHIEMARDIASSFNHLYGEHFVLPEAAVDEHVATLPGLDGRKMSKSYDNTIPLFSPREQLRRLINSIQTDSRAPGEPKDTEGSALFQIYRAFATDAETEALRQQFAEGIAWGEAKQVLFERVDGVVAPMRERYDALIADPGRIEDILLAGAEKARAEAGPLLRDLRHAERSRSEPYSSRMRGGCVERSAGHRRCSQAGCSSSGSMWGSSGLVDTPAFRVDDGFAVFLGERTLLRAGQDVQHRFGGAAQARAQGRHHDGPVDEDGVLQHAVDELRIAPLRVGQAQLSTGCALLAQQVAHGRTHVGDQALQRGPVGRGLQILDDRRLHAAVADEREHVARGAAVGVVPSRCSARGCHGADRHTQRLQPEKARQQQAQHQPARPEGPWIADGIDGLLELRCLVACRDIAPEGQQQHGQARQHGGDVYRHHHRCIAVEADLEVVGRNDVDQVGDDQRQARRIGNEAGGHHEGQRGRGREAQRHQHGHDDGGQDQRRSIVGEQRRHGRPQQHDEHEQPPPLPTAPARHVQGRPFEEARFIEQQADEDHRHEGGRGIPHDPPHHRDVREVHYAAEQRCDRSQRSTPADAQAARLPDDESERGDEDQDGGEHGAPKGRGRHGCPWQQFSVR</sequence>